<dbReference type="Proteomes" id="UP001432062">
    <property type="component" value="Chromosome"/>
</dbReference>
<keyword evidence="2" id="KW-1185">Reference proteome</keyword>
<evidence type="ECO:0000313" key="2">
    <source>
        <dbReference type="Proteomes" id="UP001432062"/>
    </source>
</evidence>
<dbReference type="EMBL" id="CP109441">
    <property type="protein sequence ID" value="WUV45914.1"/>
    <property type="molecule type" value="Genomic_DNA"/>
</dbReference>
<accession>A0ABZ1YRP3</accession>
<gene>
    <name evidence="1" type="ORF">OG563_43720</name>
</gene>
<evidence type="ECO:0000313" key="1">
    <source>
        <dbReference type="EMBL" id="WUV45914.1"/>
    </source>
</evidence>
<dbReference type="RefSeq" id="WP_327099175.1">
    <property type="nucleotide sequence ID" value="NZ_CP109149.1"/>
</dbReference>
<proteinExistence type="predicted"/>
<name>A0ABZ1YRP3_9NOCA</name>
<sequence>MSALVLGQHTVASAAETTTFQLPLVKISQSWGIPMQFNIYLTATVGDQPGVTTFGVANPGPFGGSALLDSHARIQWSNLTTGAVGVVDVADRETAQQPCACAPAPVPVFTGAGQIVALATAGGLAINISSGLGTFTAL</sequence>
<protein>
    <submittedName>
        <fullName evidence="1">Uncharacterized protein</fullName>
    </submittedName>
</protein>
<reference evidence="1" key="1">
    <citation type="submission" date="2022-10" db="EMBL/GenBank/DDBJ databases">
        <title>The complete genomes of actinobacterial strains from the NBC collection.</title>
        <authorList>
            <person name="Joergensen T.S."/>
            <person name="Alvarez Arevalo M."/>
            <person name="Sterndorff E.B."/>
            <person name="Faurdal D."/>
            <person name="Vuksanovic O."/>
            <person name="Mourched A.-S."/>
            <person name="Charusanti P."/>
            <person name="Shaw S."/>
            <person name="Blin K."/>
            <person name="Weber T."/>
        </authorList>
    </citation>
    <scope>NUCLEOTIDE SEQUENCE</scope>
    <source>
        <strain evidence="1">NBC_01482</strain>
    </source>
</reference>
<organism evidence="1 2">
    <name type="scientific">Nocardia vinacea</name>
    <dbReference type="NCBI Taxonomy" id="96468"/>
    <lineage>
        <taxon>Bacteria</taxon>
        <taxon>Bacillati</taxon>
        <taxon>Actinomycetota</taxon>
        <taxon>Actinomycetes</taxon>
        <taxon>Mycobacteriales</taxon>
        <taxon>Nocardiaceae</taxon>
        <taxon>Nocardia</taxon>
    </lineage>
</organism>